<sequence>MARIQLKQPGQAVADFAVDGHVITVAGVLVDCRELQQDSMQVVEVRQSGSTAHIGGDGAYLAHIVIPARVYEEIPVEGGEEDEGEEGQGVERVAQELDPNAIEVTLWPLAN</sequence>
<evidence type="ECO:0000313" key="2">
    <source>
        <dbReference type="Proteomes" id="UP000277294"/>
    </source>
</evidence>
<dbReference type="Proteomes" id="UP000277294">
    <property type="component" value="Unassembled WGS sequence"/>
</dbReference>
<gene>
    <name evidence="1" type="ORF">PIGHUM_04502</name>
</gene>
<dbReference type="OrthoDB" id="9152530at2"/>
<evidence type="ECO:0000313" key="1">
    <source>
        <dbReference type="EMBL" id="VCU72403.1"/>
    </source>
</evidence>
<reference evidence="1 2" key="1">
    <citation type="submission" date="2018-10" db="EMBL/GenBank/DDBJ databases">
        <authorList>
            <person name="Criscuolo A."/>
        </authorList>
    </citation>
    <scope>NUCLEOTIDE SEQUENCE [LARGE SCALE GENOMIC DNA]</scope>
    <source>
        <strain evidence="1">DnA1</strain>
    </source>
</reference>
<dbReference type="AlphaFoldDB" id="A0A3P4B844"/>
<organism evidence="1 2">
    <name type="scientific">Pigmentiphaga humi</name>
    <dbReference type="NCBI Taxonomy" id="2478468"/>
    <lineage>
        <taxon>Bacteria</taxon>
        <taxon>Pseudomonadati</taxon>
        <taxon>Pseudomonadota</taxon>
        <taxon>Betaproteobacteria</taxon>
        <taxon>Burkholderiales</taxon>
        <taxon>Alcaligenaceae</taxon>
        <taxon>Pigmentiphaga</taxon>
    </lineage>
</organism>
<accession>A0A3P4B844</accession>
<protein>
    <submittedName>
        <fullName evidence="1">Uncharacterized protein</fullName>
    </submittedName>
</protein>
<keyword evidence="2" id="KW-1185">Reference proteome</keyword>
<proteinExistence type="predicted"/>
<name>A0A3P4B844_9BURK</name>
<dbReference type="RefSeq" id="WP_116802428.1">
    <property type="nucleotide sequence ID" value="NZ_UWPJ01000039.1"/>
</dbReference>
<dbReference type="EMBL" id="UWPJ01000039">
    <property type="protein sequence ID" value="VCU72403.1"/>
    <property type="molecule type" value="Genomic_DNA"/>
</dbReference>